<accession>A0ACB8XQC3</accession>
<reference evidence="1 2" key="2">
    <citation type="journal article" date="2022" name="Mol. Ecol. Resour.">
        <title>The genomes of chicory, endive, great burdock and yacon provide insights into Asteraceae paleo-polyploidization history and plant inulin production.</title>
        <authorList>
            <person name="Fan W."/>
            <person name="Wang S."/>
            <person name="Wang H."/>
            <person name="Wang A."/>
            <person name="Jiang F."/>
            <person name="Liu H."/>
            <person name="Zhao H."/>
            <person name="Xu D."/>
            <person name="Zhang Y."/>
        </authorList>
    </citation>
    <scope>NUCLEOTIDE SEQUENCE [LARGE SCALE GENOMIC DNA]</scope>
    <source>
        <strain evidence="2">cv. Niubang</strain>
    </source>
</reference>
<keyword evidence="2" id="KW-1185">Reference proteome</keyword>
<comment type="caution">
    <text evidence="1">The sequence shown here is derived from an EMBL/GenBank/DDBJ whole genome shotgun (WGS) entry which is preliminary data.</text>
</comment>
<evidence type="ECO:0000313" key="2">
    <source>
        <dbReference type="Proteomes" id="UP001055879"/>
    </source>
</evidence>
<reference evidence="2" key="1">
    <citation type="journal article" date="2022" name="Mol. Ecol. Resour.">
        <title>The genomes of chicory, endive, great burdock and yacon provide insights into Asteraceae palaeo-polyploidization history and plant inulin production.</title>
        <authorList>
            <person name="Fan W."/>
            <person name="Wang S."/>
            <person name="Wang H."/>
            <person name="Wang A."/>
            <person name="Jiang F."/>
            <person name="Liu H."/>
            <person name="Zhao H."/>
            <person name="Xu D."/>
            <person name="Zhang Y."/>
        </authorList>
    </citation>
    <scope>NUCLEOTIDE SEQUENCE [LARGE SCALE GENOMIC DNA]</scope>
    <source>
        <strain evidence="2">cv. Niubang</strain>
    </source>
</reference>
<gene>
    <name evidence="1" type="ORF">L6452_40176</name>
</gene>
<protein>
    <submittedName>
        <fullName evidence="1">Uncharacterized protein</fullName>
    </submittedName>
</protein>
<dbReference type="EMBL" id="CM042062">
    <property type="protein sequence ID" value="KAI3668959.1"/>
    <property type="molecule type" value="Genomic_DNA"/>
</dbReference>
<proteinExistence type="predicted"/>
<dbReference type="Proteomes" id="UP001055879">
    <property type="component" value="Linkage Group LG16"/>
</dbReference>
<name>A0ACB8XQC3_ARCLA</name>
<sequence length="176" mass="20785">MGKTWDLGKEWRKQFYKSYIRPLDVMRLILQTDDLGFMFKINFMVLFVNLMADCNSLGSCNLGFLSKLKDDDMLSKIDWCIYIYDKLRISKQRWRRDNDLCFYAGPLIYLTEYMELMDRKMKNLIFAKDKAGRVLDTTITKFPGESMSSEVEKSERKKSLSKLLDKELVVDHPLST</sequence>
<evidence type="ECO:0000313" key="1">
    <source>
        <dbReference type="EMBL" id="KAI3668959.1"/>
    </source>
</evidence>
<organism evidence="1 2">
    <name type="scientific">Arctium lappa</name>
    <name type="common">Greater burdock</name>
    <name type="synonym">Lappa major</name>
    <dbReference type="NCBI Taxonomy" id="4217"/>
    <lineage>
        <taxon>Eukaryota</taxon>
        <taxon>Viridiplantae</taxon>
        <taxon>Streptophyta</taxon>
        <taxon>Embryophyta</taxon>
        <taxon>Tracheophyta</taxon>
        <taxon>Spermatophyta</taxon>
        <taxon>Magnoliopsida</taxon>
        <taxon>eudicotyledons</taxon>
        <taxon>Gunneridae</taxon>
        <taxon>Pentapetalae</taxon>
        <taxon>asterids</taxon>
        <taxon>campanulids</taxon>
        <taxon>Asterales</taxon>
        <taxon>Asteraceae</taxon>
        <taxon>Carduoideae</taxon>
        <taxon>Cardueae</taxon>
        <taxon>Arctiinae</taxon>
        <taxon>Arctium</taxon>
    </lineage>
</organism>